<gene>
    <name evidence="1" type="ORF">GPM918_LOCUS45429</name>
    <name evidence="2" type="ORF">SRO942_LOCUS47918</name>
</gene>
<dbReference type="EMBL" id="CAJOBC010121191">
    <property type="protein sequence ID" value="CAF4574988.1"/>
    <property type="molecule type" value="Genomic_DNA"/>
</dbReference>
<proteinExistence type="predicted"/>
<protein>
    <submittedName>
        <fullName evidence="1">Uncharacterized protein</fullName>
    </submittedName>
</protein>
<keyword evidence="3" id="KW-1185">Reference proteome</keyword>
<dbReference type="Proteomes" id="UP000663829">
    <property type="component" value="Unassembled WGS sequence"/>
</dbReference>
<evidence type="ECO:0000313" key="1">
    <source>
        <dbReference type="EMBL" id="CAF1649526.1"/>
    </source>
</evidence>
<comment type="caution">
    <text evidence="1">The sequence shown here is derived from an EMBL/GenBank/DDBJ whole genome shotgun (WGS) entry which is preliminary data.</text>
</comment>
<evidence type="ECO:0000313" key="3">
    <source>
        <dbReference type="Proteomes" id="UP000663829"/>
    </source>
</evidence>
<organism evidence="1 3">
    <name type="scientific">Didymodactylos carnosus</name>
    <dbReference type="NCBI Taxonomy" id="1234261"/>
    <lineage>
        <taxon>Eukaryota</taxon>
        <taxon>Metazoa</taxon>
        <taxon>Spiralia</taxon>
        <taxon>Gnathifera</taxon>
        <taxon>Rotifera</taxon>
        <taxon>Eurotatoria</taxon>
        <taxon>Bdelloidea</taxon>
        <taxon>Philodinida</taxon>
        <taxon>Philodinidae</taxon>
        <taxon>Didymodactylos</taxon>
    </lineage>
</organism>
<feature type="non-terminal residue" evidence="1">
    <location>
        <position position="55"/>
    </location>
</feature>
<accession>A0A816EI58</accession>
<reference evidence="1" key="1">
    <citation type="submission" date="2021-02" db="EMBL/GenBank/DDBJ databases">
        <authorList>
            <person name="Nowell W R."/>
        </authorList>
    </citation>
    <scope>NUCLEOTIDE SEQUENCE</scope>
</reference>
<dbReference type="Proteomes" id="UP000681722">
    <property type="component" value="Unassembled WGS sequence"/>
</dbReference>
<sequence length="55" mass="6020">MKDEGGDQKREFDSDILYGYRLGTLSELSKSTSDGISFGVDFQYGAFSAGYGHSK</sequence>
<dbReference type="AlphaFoldDB" id="A0A816EI58"/>
<evidence type="ECO:0000313" key="2">
    <source>
        <dbReference type="EMBL" id="CAF4574988.1"/>
    </source>
</evidence>
<name>A0A816EI58_9BILA</name>
<dbReference type="EMBL" id="CAJNOQ010050805">
    <property type="protein sequence ID" value="CAF1649526.1"/>
    <property type="molecule type" value="Genomic_DNA"/>
</dbReference>